<name>A0A146G1B6_TERSA</name>
<dbReference type="CDD" id="cd00331">
    <property type="entry name" value="IGPS"/>
    <property type="match status" value="1"/>
</dbReference>
<dbReference type="InterPro" id="IPR045186">
    <property type="entry name" value="Indole-3-glycerol_P_synth"/>
</dbReference>
<evidence type="ECO:0000256" key="2">
    <source>
        <dbReference type="ARBA" id="ARBA00004696"/>
    </source>
</evidence>
<dbReference type="InParanoid" id="A0A146G1B6"/>
<evidence type="ECO:0000313" key="11">
    <source>
        <dbReference type="Proteomes" id="UP000076023"/>
    </source>
</evidence>
<dbReference type="InterPro" id="IPR013785">
    <property type="entry name" value="Aldolase_TIM"/>
</dbReference>
<dbReference type="AlphaFoldDB" id="A0A146G1B6"/>
<dbReference type="STRING" id="690879.TSACC_239"/>
<feature type="domain" description="Indole-3-glycerol phosphate synthase" evidence="9">
    <location>
        <begin position="4"/>
        <end position="254"/>
    </location>
</feature>
<evidence type="ECO:0000313" key="10">
    <source>
        <dbReference type="EMBL" id="GAT31645.1"/>
    </source>
</evidence>
<organism evidence="10 11">
    <name type="scientific">Terrimicrobium sacchariphilum</name>
    <dbReference type="NCBI Taxonomy" id="690879"/>
    <lineage>
        <taxon>Bacteria</taxon>
        <taxon>Pseudomonadati</taxon>
        <taxon>Verrucomicrobiota</taxon>
        <taxon>Terrimicrobiia</taxon>
        <taxon>Terrimicrobiales</taxon>
        <taxon>Terrimicrobiaceae</taxon>
        <taxon>Terrimicrobium</taxon>
    </lineage>
</organism>
<dbReference type="Pfam" id="PF00218">
    <property type="entry name" value="IGPS"/>
    <property type="match status" value="1"/>
</dbReference>
<dbReference type="Proteomes" id="UP000076023">
    <property type="component" value="Unassembled WGS sequence"/>
</dbReference>
<comment type="pathway">
    <text evidence="2">Amino-acid biosynthesis; L-tryptophan biosynthesis; L-tryptophan from chorismate: step 4/5.</text>
</comment>
<dbReference type="GO" id="GO:0004425">
    <property type="term" value="F:indole-3-glycerol-phosphate synthase activity"/>
    <property type="evidence" value="ECO:0007669"/>
    <property type="project" value="UniProtKB-EC"/>
</dbReference>
<dbReference type="RefSeq" id="WP_075077537.1">
    <property type="nucleotide sequence ID" value="NZ_BDCO01000002.1"/>
</dbReference>
<dbReference type="Gene3D" id="3.20.20.70">
    <property type="entry name" value="Aldolase class I"/>
    <property type="match status" value="1"/>
</dbReference>
<dbReference type="PANTHER" id="PTHR22854:SF2">
    <property type="entry name" value="INDOLE-3-GLYCEROL-PHOSPHATE SYNTHASE"/>
    <property type="match status" value="1"/>
</dbReference>
<evidence type="ECO:0000256" key="3">
    <source>
        <dbReference type="ARBA" id="ARBA00012362"/>
    </source>
</evidence>
<dbReference type="GO" id="GO:0000162">
    <property type="term" value="P:L-tryptophan biosynthetic process"/>
    <property type="evidence" value="ECO:0007669"/>
    <property type="project" value="UniProtKB-UniPathway"/>
</dbReference>
<comment type="caution">
    <text evidence="10">The sequence shown here is derived from an EMBL/GenBank/DDBJ whole genome shotgun (WGS) entry which is preliminary data.</text>
</comment>
<dbReference type="UniPathway" id="UPA00035">
    <property type="reaction ID" value="UER00043"/>
</dbReference>
<keyword evidence="11" id="KW-1185">Reference proteome</keyword>
<dbReference type="FunCoup" id="A0A146G1B6">
    <property type="interactions" value="348"/>
</dbReference>
<protein>
    <recommendedName>
        <fullName evidence="3">indole-3-glycerol-phosphate synthase</fullName>
        <ecNumber evidence="3">4.1.1.48</ecNumber>
    </recommendedName>
</protein>
<proteinExistence type="predicted"/>
<evidence type="ECO:0000256" key="8">
    <source>
        <dbReference type="ARBA" id="ARBA00023239"/>
    </source>
</evidence>
<dbReference type="GO" id="GO:0004640">
    <property type="term" value="F:phosphoribosylanthranilate isomerase activity"/>
    <property type="evidence" value="ECO:0007669"/>
    <property type="project" value="TreeGrafter"/>
</dbReference>
<dbReference type="InterPro" id="IPR013798">
    <property type="entry name" value="Indole-3-glycerol_P_synth_dom"/>
</dbReference>
<keyword evidence="7" id="KW-0057">Aromatic amino acid biosynthesis</keyword>
<evidence type="ECO:0000259" key="9">
    <source>
        <dbReference type="Pfam" id="PF00218"/>
    </source>
</evidence>
<keyword evidence="6" id="KW-0822">Tryptophan biosynthesis</keyword>
<evidence type="ECO:0000256" key="7">
    <source>
        <dbReference type="ARBA" id="ARBA00023141"/>
    </source>
</evidence>
<dbReference type="InterPro" id="IPR001468">
    <property type="entry name" value="Indole-3-GlycerolPSynthase_CS"/>
</dbReference>
<keyword evidence="8" id="KW-0456">Lyase</keyword>
<evidence type="ECO:0000256" key="1">
    <source>
        <dbReference type="ARBA" id="ARBA00001633"/>
    </source>
</evidence>
<dbReference type="PANTHER" id="PTHR22854">
    <property type="entry name" value="TRYPTOPHAN BIOSYNTHESIS PROTEIN"/>
    <property type="match status" value="1"/>
</dbReference>
<accession>A0A146G1B6</accession>
<keyword evidence="5" id="KW-0210">Decarboxylase</keyword>
<dbReference type="SUPFAM" id="SSF51366">
    <property type="entry name" value="Ribulose-phoshate binding barrel"/>
    <property type="match status" value="1"/>
</dbReference>
<gene>
    <name evidence="10" type="ORF">TSACC_239</name>
</gene>
<comment type="catalytic activity">
    <reaction evidence="1">
        <text>1-(2-carboxyphenylamino)-1-deoxy-D-ribulose 5-phosphate + H(+) = (1S,2R)-1-C-(indol-3-yl)glycerol 3-phosphate + CO2 + H2O</text>
        <dbReference type="Rhea" id="RHEA:23476"/>
        <dbReference type="ChEBI" id="CHEBI:15377"/>
        <dbReference type="ChEBI" id="CHEBI:15378"/>
        <dbReference type="ChEBI" id="CHEBI:16526"/>
        <dbReference type="ChEBI" id="CHEBI:58613"/>
        <dbReference type="ChEBI" id="CHEBI:58866"/>
        <dbReference type="EC" id="4.1.1.48"/>
    </reaction>
</comment>
<keyword evidence="4" id="KW-0028">Amino-acid biosynthesis</keyword>
<reference evidence="11" key="1">
    <citation type="journal article" date="2017" name="Genome Announc.">
        <title>Draft Genome Sequence of Terrimicrobium sacchariphilum NM-5T, a Facultative Anaerobic Soil Bacterium of the Class Spartobacteria.</title>
        <authorList>
            <person name="Qiu Y.L."/>
            <person name="Tourlousse D.M."/>
            <person name="Matsuura N."/>
            <person name="Ohashi A."/>
            <person name="Sekiguchi Y."/>
        </authorList>
    </citation>
    <scope>NUCLEOTIDE SEQUENCE [LARGE SCALE GENOMIC DNA]</scope>
    <source>
        <strain evidence="11">NM-5</strain>
    </source>
</reference>
<dbReference type="InterPro" id="IPR011060">
    <property type="entry name" value="RibuloseP-bd_barrel"/>
</dbReference>
<dbReference type="EC" id="4.1.1.48" evidence="3"/>
<sequence>MTFLDQILKDAADELSATKSRRPATEIRGMIADAPPVRPLPESLEASFCLIAEIKQRSPSVGPMREQNVAEALDAYEESPIVRGISILTNNLHFGGSIEYLASCRATATKPLLRKDFIMEEYQVREARAFGADAILLMANVLDAARLAGFYDLARELGMQALFEVHTEEEIAMLPADVRLAGINSRKFKSDSGFVGAKGASDKDFSLDYGAFELAAKLPAGALKVAESGLSATNVGSVRGKFHAGLVGTSLLRDPRGIRPCLGEFEDALHA</sequence>
<evidence type="ECO:0000256" key="4">
    <source>
        <dbReference type="ARBA" id="ARBA00022605"/>
    </source>
</evidence>
<evidence type="ECO:0000256" key="5">
    <source>
        <dbReference type="ARBA" id="ARBA00022793"/>
    </source>
</evidence>
<dbReference type="EMBL" id="BDCO01000002">
    <property type="protein sequence ID" value="GAT31645.1"/>
    <property type="molecule type" value="Genomic_DNA"/>
</dbReference>
<evidence type="ECO:0000256" key="6">
    <source>
        <dbReference type="ARBA" id="ARBA00022822"/>
    </source>
</evidence>
<dbReference type="OrthoDB" id="9804217at2"/>
<dbReference type="PROSITE" id="PS00614">
    <property type="entry name" value="IGPS"/>
    <property type="match status" value="1"/>
</dbReference>